<feature type="domain" description="Membrane insertase YidC/Oxa/ALB C-terminal" evidence="7">
    <location>
        <begin position="90"/>
        <end position="277"/>
    </location>
</feature>
<reference evidence="8" key="1">
    <citation type="submission" date="2021-01" db="EMBL/GenBank/DDBJ databases">
        <authorList>
            <consortium name="Genoscope - CEA"/>
            <person name="William W."/>
        </authorList>
    </citation>
    <scope>NUCLEOTIDE SEQUENCE</scope>
</reference>
<dbReference type="EMBL" id="CAJJDM010000112">
    <property type="protein sequence ID" value="CAD8099353.1"/>
    <property type="molecule type" value="Genomic_DNA"/>
</dbReference>
<feature type="transmembrane region" description="Helical" evidence="6">
    <location>
        <begin position="87"/>
        <end position="108"/>
    </location>
</feature>
<dbReference type="PANTHER" id="PTHR12428:SF65">
    <property type="entry name" value="CYTOCHROME C OXIDASE ASSEMBLY PROTEIN COX18, MITOCHONDRIAL"/>
    <property type="match status" value="1"/>
</dbReference>
<evidence type="ECO:0000259" key="7">
    <source>
        <dbReference type="Pfam" id="PF02096"/>
    </source>
</evidence>
<evidence type="ECO:0000313" key="9">
    <source>
        <dbReference type="Proteomes" id="UP000688137"/>
    </source>
</evidence>
<dbReference type="Pfam" id="PF02096">
    <property type="entry name" value="60KD_IMP"/>
    <property type="match status" value="1"/>
</dbReference>
<dbReference type="OMA" id="LANWPCA"/>
<dbReference type="AlphaFoldDB" id="A0A8S1P9F8"/>
<evidence type="ECO:0000256" key="2">
    <source>
        <dbReference type="ARBA" id="ARBA00022692"/>
    </source>
</evidence>
<comment type="caution">
    <text evidence="8">The sequence shown here is derived from an EMBL/GenBank/DDBJ whole genome shotgun (WGS) entry which is preliminary data.</text>
</comment>
<dbReference type="GO" id="GO:0032977">
    <property type="term" value="F:membrane insertase activity"/>
    <property type="evidence" value="ECO:0007669"/>
    <property type="project" value="InterPro"/>
</dbReference>
<evidence type="ECO:0000313" key="8">
    <source>
        <dbReference type="EMBL" id="CAD8099353.1"/>
    </source>
</evidence>
<feature type="transmembrane region" description="Helical" evidence="6">
    <location>
        <begin position="205"/>
        <end position="221"/>
    </location>
</feature>
<dbReference type="PANTHER" id="PTHR12428">
    <property type="entry name" value="OXA1"/>
    <property type="match status" value="1"/>
</dbReference>
<dbReference type="GO" id="GO:0005743">
    <property type="term" value="C:mitochondrial inner membrane"/>
    <property type="evidence" value="ECO:0007669"/>
    <property type="project" value="TreeGrafter"/>
</dbReference>
<feature type="transmembrane region" description="Helical" evidence="6">
    <location>
        <begin position="242"/>
        <end position="265"/>
    </location>
</feature>
<gene>
    <name evidence="8" type="ORF">PPRIM_AZ9-3.1.T1090104</name>
</gene>
<sequence>MIKFLRMAPRFNYIPKFHVGQIGPIAPSPQIQQKMDALEQNQPFFDRLIFFDPDIMASLPGPLQVFDPVVDFGSGILTYLHDCHIPWVGVLSLTCIIARSTLLPLIYLQMKRTTRLATVIPAIAQMKRLIDKTNYSKTKKLITLTRLSYKIVHSQRLKWMRLFLYNVFHIPMLITLIWSIRRLLIDESFKTTAFLWIPSLSNMDPYFIIPSLTVICYYYNLQRFITPENKDTIPSKLRNVGQFLLILWLPFLANWPCAIQIYMLFNAFFSIIQTSIMLHPEFQKMVDPKIFLYQMIIRMIEYDKNTSLSLIEAIKSGEETNIEKAISEEQLLDQFQKSLIELNEGELQEDAAKISKDKPNFY</sequence>
<evidence type="ECO:0000256" key="4">
    <source>
        <dbReference type="ARBA" id="ARBA00023136"/>
    </source>
</evidence>
<dbReference type="InterPro" id="IPR028055">
    <property type="entry name" value="YidC/Oxa/ALB_C"/>
</dbReference>
<accession>A0A8S1P9F8</accession>
<evidence type="ECO:0000256" key="6">
    <source>
        <dbReference type="SAM" id="Phobius"/>
    </source>
</evidence>
<evidence type="ECO:0000256" key="3">
    <source>
        <dbReference type="ARBA" id="ARBA00022989"/>
    </source>
</evidence>
<dbReference type="Proteomes" id="UP000688137">
    <property type="component" value="Unassembled WGS sequence"/>
</dbReference>
<keyword evidence="9" id="KW-1185">Reference proteome</keyword>
<evidence type="ECO:0000256" key="1">
    <source>
        <dbReference type="ARBA" id="ARBA00004141"/>
    </source>
</evidence>
<organism evidence="8 9">
    <name type="scientific">Paramecium primaurelia</name>
    <dbReference type="NCBI Taxonomy" id="5886"/>
    <lineage>
        <taxon>Eukaryota</taxon>
        <taxon>Sar</taxon>
        <taxon>Alveolata</taxon>
        <taxon>Ciliophora</taxon>
        <taxon>Intramacronucleata</taxon>
        <taxon>Oligohymenophorea</taxon>
        <taxon>Peniculida</taxon>
        <taxon>Parameciidae</taxon>
        <taxon>Paramecium</taxon>
    </lineage>
</organism>
<keyword evidence="2 5" id="KW-0812">Transmembrane</keyword>
<protein>
    <recommendedName>
        <fullName evidence="7">Membrane insertase YidC/Oxa/ALB C-terminal domain-containing protein</fullName>
    </recommendedName>
</protein>
<keyword evidence="3 6" id="KW-1133">Transmembrane helix</keyword>
<feature type="transmembrane region" description="Helical" evidence="6">
    <location>
        <begin position="163"/>
        <end position="185"/>
    </location>
</feature>
<dbReference type="GO" id="GO:0032979">
    <property type="term" value="P:protein insertion into mitochondrial inner membrane from matrix"/>
    <property type="evidence" value="ECO:0007669"/>
    <property type="project" value="TreeGrafter"/>
</dbReference>
<dbReference type="InterPro" id="IPR001708">
    <property type="entry name" value="YidC/ALB3/OXA1/COX18"/>
</dbReference>
<comment type="subcellular location">
    <subcellularLocation>
        <location evidence="1 5">Membrane</location>
        <topology evidence="1 5">Multi-pass membrane protein</topology>
    </subcellularLocation>
</comment>
<proteinExistence type="inferred from homology"/>
<keyword evidence="4 6" id="KW-0472">Membrane</keyword>
<comment type="similarity">
    <text evidence="5">Belongs to the OXA1/ALB3/YidC family.</text>
</comment>
<name>A0A8S1P9F8_PARPR</name>
<evidence type="ECO:0000256" key="5">
    <source>
        <dbReference type="RuleBase" id="RU003945"/>
    </source>
</evidence>